<dbReference type="EMBL" id="VCPD01000002">
    <property type="protein sequence ID" value="TMV09113.1"/>
    <property type="molecule type" value="Genomic_DNA"/>
</dbReference>
<proteinExistence type="predicted"/>
<dbReference type="Proteomes" id="UP001193035">
    <property type="component" value="Unassembled WGS sequence"/>
</dbReference>
<gene>
    <name evidence="1" type="ORF">FGK63_08360</name>
</gene>
<organism evidence="1 2">
    <name type="scientific">Ruegeria sediminis</name>
    <dbReference type="NCBI Taxonomy" id="2583820"/>
    <lineage>
        <taxon>Bacteria</taxon>
        <taxon>Pseudomonadati</taxon>
        <taxon>Pseudomonadota</taxon>
        <taxon>Alphaproteobacteria</taxon>
        <taxon>Rhodobacterales</taxon>
        <taxon>Roseobacteraceae</taxon>
        <taxon>Ruegeria</taxon>
    </lineage>
</organism>
<evidence type="ECO:0000313" key="1">
    <source>
        <dbReference type="EMBL" id="TMV09113.1"/>
    </source>
</evidence>
<comment type="caution">
    <text evidence="1">The sequence shown here is derived from an EMBL/GenBank/DDBJ whole genome shotgun (WGS) entry which is preliminary data.</text>
</comment>
<keyword evidence="2" id="KW-1185">Reference proteome</keyword>
<sequence>MAFKASKTEANSFAIVLLAPPSLFDPHLSGDPDLRDAQRARDSLDVRLEACTRRLLERRPEPLAAVLSYRS</sequence>
<dbReference type="RefSeq" id="WP_138841143.1">
    <property type="nucleotide sequence ID" value="NZ_VCPD01000002.1"/>
</dbReference>
<accession>A0ABY2X1K3</accession>
<evidence type="ECO:0000313" key="2">
    <source>
        <dbReference type="Proteomes" id="UP001193035"/>
    </source>
</evidence>
<name>A0ABY2X1K3_9RHOB</name>
<protein>
    <submittedName>
        <fullName evidence="1">Uncharacterized protein</fullName>
    </submittedName>
</protein>
<reference evidence="1 2" key="1">
    <citation type="submission" date="2019-05" db="EMBL/GenBank/DDBJ databases">
        <title>Ruegeria sp. nov., isolated from tidal flat.</title>
        <authorList>
            <person name="Kim W."/>
        </authorList>
    </citation>
    <scope>NUCLEOTIDE SEQUENCE [LARGE SCALE GENOMIC DNA]</scope>
    <source>
        <strain evidence="1 2">CAU 1488</strain>
    </source>
</reference>